<sequence>MSFNVYNQLTRTTDYTYKLIQLPKGLVEYMKKDAGKPLQFKAPTKVTNLLTICTDKDTYNVRQMNHLNTQLIVDDMAINKLNVHLDHAAAVGSKQLLAVGLASYIYELTETEGQIETDQIPVYDGPRSDLLETTKTLADVRNDSPIAAECFMQNWHELGGTVVAGKAVIMAPSIITDVLHTIISLMIADDMSSFEIDAMAASAAEQNPLFTRDLISTVAHKFCNSANGTFTLDKERVAKWFGYETLRNQKIALSEKELLLEWKASLPPFYNASLDLKLLLGNYCRPNTGKIRYLRAESLSSDLHTRIKEMFQIVKEWDYDEFLPFVRGFVPSSKKPDAVILKYARKKRIGKKFVVCPR</sequence>
<dbReference type="STRING" id="2163413.A0A4P6XNM7"/>
<dbReference type="GO" id="GO:0006260">
    <property type="term" value="P:DNA replication"/>
    <property type="evidence" value="ECO:0007669"/>
    <property type="project" value="UniProtKB-KW"/>
</dbReference>
<dbReference type="Proteomes" id="UP000292447">
    <property type="component" value="Chromosome II"/>
</dbReference>
<keyword evidence="2" id="KW-0235">DNA replication</keyword>
<gene>
    <name evidence="3" type="primary">MPUL0B08050</name>
    <name evidence="3" type="ORF">METSCH_B08050</name>
</gene>
<organism evidence="3 4">
    <name type="scientific">Metschnikowia aff. pulcherrima</name>
    <dbReference type="NCBI Taxonomy" id="2163413"/>
    <lineage>
        <taxon>Eukaryota</taxon>
        <taxon>Fungi</taxon>
        <taxon>Dikarya</taxon>
        <taxon>Ascomycota</taxon>
        <taxon>Saccharomycotina</taxon>
        <taxon>Pichiomycetes</taxon>
        <taxon>Metschnikowiaceae</taxon>
        <taxon>Metschnikowia</taxon>
    </lineage>
</organism>
<evidence type="ECO:0000256" key="1">
    <source>
        <dbReference type="ARBA" id="ARBA00007017"/>
    </source>
</evidence>
<dbReference type="GO" id="GO:0000785">
    <property type="term" value="C:chromatin"/>
    <property type="evidence" value="ECO:0007669"/>
    <property type="project" value="TreeGrafter"/>
</dbReference>
<proteinExistence type="inferred from homology"/>
<protein>
    <submittedName>
        <fullName evidence="3">Sister chromatid cohesion protein DCC1</fullName>
    </submittedName>
</protein>
<evidence type="ECO:0000313" key="3">
    <source>
        <dbReference type="EMBL" id="QBM87598.1"/>
    </source>
</evidence>
<dbReference type="InterPro" id="IPR019128">
    <property type="entry name" value="Dcc1"/>
</dbReference>
<accession>A0A4P6XNM7</accession>
<reference evidence="4" key="1">
    <citation type="submission" date="2019-03" db="EMBL/GenBank/DDBJ databases">
        <title>Snf2 controls pulcherriminic acid biosynthesis and connects pigmentation and antifungal activity of the yeast Metschnikowia pulcherrima.</title>
        <authorList>
            <person name="Gore-Lloyd D."/>
            <person name="Sumann I."/>
            <person name="Brachmann A.O."/>
            <person name="Schneeberger K."/>
            <person name="Ortiz-Merino R.A."/>
            <person name="Moreno-Beltran M."/>
            <person name="Schlaefli M."/>
            <person name="Kirner P."/>
            <person name="Santos Kron A."/>
            <person name="Wolfe K.H."/>
            <person name="Piel J."/>
            <person name="Ahrens C.H."/>
            <person name="Henk D."/>
            <person name="Freimoser F.M."/>
        </authorList>
    </citation>
    <scope>NUCLEOTIDE SEQUENCE [LARGE SCALE GENOMIC DNA]</scope>
    <source>
        <strain evidence="4">APC 1.2</strain>
    </source>
</reference>
<keyword evidence="4" id="KW-1185">Reference proteome</keyword>
<dbReference type="PANTHER" id="PTHR13395">
    <property type="entry name" value="SISTER CHROMATID COHESION PROTEIN DCC1-RELATED"/>
    <property type="match status" value="1"/>
</dbReference>
<dbReference type="GO" id="GO:0034088">
    <property type="term" value="P:maintenance of mitotic sister chromatid cohesion"/>
    <property type="evidence" value="ECO:0007669"/>
    <property type="project" value="TreeGrafter"/>
</dbReference>
<dbReference type="PANTHER" id="PTHR13395:SF6">
    <property type="entry name" value="SISTER CHROMATID COHESION PROTEIN DCC1"/>
    <property type="match status" value="1"/>
</dbReference>
<dbReference type="EMBL" id="CP034457">
    <property type="protein sequence ID" value="QBM87598.1"/>
    <property type="molecule type" value="Genomic_DNA"/>
</dbReference>
<comment type="similarity">
    <text evidence="1">Belongs to the DCC1 family.</text>
</comment>
<name>A0A4P6XNM7_9ASCO</name>
<dbReference type="AlphaFoldDB" id="A0A4P6XNM7"/>
<dbReference type="GO" id="GO:0031390">
    <property type="term" value="C:Ctf18 RFC-like complex"/>
    <property type="evidence" value="ECO:0007669"/>
    <property type="project" value="InterPro"/>
</dbReference>
<dbReference type="GO" id="GO:0000775">
    <property type="term" value="C:chromosome, centromeric region"/>
    <property type="evidence" value="ECO:0007669"/>
    <property type="project" value="TreeGrafter"/>
</dbReference>
<evidence type="ECO:0000256" key="2">
    <source>
        <dbReference type="ARBA" id="ARBA00022705"/>
    </source>
</evidence>
<dbReference type="Pfam" id="PF09724">
    <property type="entry name" value="Dcc1"/>
    <property type="match status" value="1"/>
</dbReference>
<evidence type="ECO:0000313" key="4">
    <source>
        <dbReference type="Proteomes" id="UP000292447"/>
    </source>
</evidence>